<reference evidence="1" key="1">
    <citation type="submission" date="2023-07" db="EMBL/GenBank/DDBJ databases">
        <authorList>
            <consortium name="CYATHOMIX"/>
        </authorList>
    </citation>
    <scope>NUCLEOTIDE SEQUENCE</scope>
    <source>
        <strain evidence="1">N/A</strain>
    </source>
</reference>
<evidence type="ECO:0000313" key="2">
    <source>
        <dbReference type="Proteomes" id="UP001176961"/>
    </source>
</evidence>
<dbReference type="EMBL" id="CATQJL010000223">
    <property type="protein sequence ID" value="CAJ0599410.1"/>
    <property type="molecule type" value="Genomic_DNA"/>
</dbReference>
<keyword evidence="2" id="KW-1185">Reference proteome</keyword>
<dbReference type="Proteomes" id="UP001176961">
    <property type="component" value="Unassembled WGS sequence"/>
</dbReference>
<protein>
    <submittedName>
        <fullName evidence="1">Uncharacterized protein</fullName>
    </submittedName>
</protein>
<proteinExistence type="predicted"/>
<organism evidence="1 2">
    <name type="scientific">Cylicocyclus nassatus</name>
    <name type="common">Nematode worm</name>
    <dbReference type="NCBI Taxonomy" id="53992"/>
    <lineage>
        <taxon>Eukaryota</taxon>
        <taxon>Metazoa</taxon>
        <taxon>Ecdysozoa</taxon>
        <taxon>Nematoda</taxon>
        <taxon>Chromadorea</taxon>
        <taxon>Rhabditida</taxon>
        <taxon>Rhabditina</taxon>
        <taxon>Rhabditomorpha</taxon>
        <taxon>Strongyloidea</taxon>
        <taxon>Strongylidae</taxon>
        <taxon>Cylicocyclus</taxon>
    </lineage>
</organism>
<dbReference type="AlphaFoldDB" id="A0AA36GW24"/>
<sequence length="100" mass="11194">MYVLENPKFALLFFIGLDGGQILEDDRERSKAFDMLAQARMDWAVFARIALGRALGDVRAYVLNAVRAKLLPSKKKRVIETTASSSSAVKEIEKTSPDEF</sequence>
<gene>
    <name evidence="1" type="ORF">CYNAS_LOCUS11393</name>
</gene>
<accession>A0AA36GW24</accession>
<name>A0AA36GW24_CYLNA</name>
<evidence type="ECO:0000313" key="1">
    <source>
        <dbReference type="EMBL" id="CAJ0599410.1"/>
    </source>
</evidence>
<comment type="caution">
    <text evidence="1">The sequence shown here is derived from an EMBL/GenBank/DDBJ whole genome shotgun (WGS) entry which is preliminary data.</text>
</comment>